<dbReference type="Gene3D" id="3.30.200.20">
    <property type="entry name" value="Phosphorylase Kinase, domain 1"/>
    <property type="match status" value="1"/>
</dbReference>
<accession>A0A7N2M905</accession>
<evidence type="ECO:0000259" key="3">
    <source>
        <dbReference type="PROSITE" id="PS50011"/>
    </source>
</evidence>
<dbReference type="PROSITE" id="PS50011">
    <property type="entry name" value="PROTEIN_KINASE_DOM"/>
    <property type="match status" value="1"/>
</dbReference>
<evidence type="ECO:0000313" key="4">
    <source>
        <dbReference type="EnsemblPlants" id="QL08p004363:mrna"/>
    </source>
</evidence>
<dbReference type="Gramene" id="QL08p004363:mrna">
    <property type="protein sequence ID" value="QL08p004363:mrna"/>
    <property type="gene ID" value="QL08p004363"/>
</dbReference>
<dbReference type="InterPro" id="IPR000719">
    <property type="entry name" value="Prot_kinase_dom"/>
</dbReference>
<sequence>MMMEKKQSWSKHGHTYESDQSKGAILVKTYGSPWSNSSILKTPCEQSRQKASEIARFHIQDMRSWFRDSFFRMSKKDEEREKRERAFFENGSKLLEKLIVSCNGKSIPIRSFSAQELQQATNNYNKRYGMRWYEGSLEGRMVFVKRFPENESFAEFVINDIVISAQMSAHSNVLKPIGCCLETTSPILVFEFAANGFLADQIFVYHITQQQNQPMVWERRLKIARQIAHAISYLHAAFSRPVIHMYIDIKNILLDEHDVPKLSNFYFSVSIPEGETDVEGFQNRHPMFRTPELEATGKVNEKTDVYKFGVVLLELLTGEDSDNIIRLANDEGSNLVAYMHNRDQVCCINEIVDPAILVGEGGASLEQQLQSVVDLALTCTEEDPERRPTMVDVTKELRRIESFVP</sequence>
<dbReference type="GO" id="GO:0004674">
    <property type="term" value="F:protein serine/threonine kinase activity"/>
    <property type="evidence" value="ECO:0007669"/>
    <property type="project" value="TreeGrafter"/>
</dbReference>
<dbReference type="Pfam" id="PF07714">
    <property type="entry name" value="PK_Tyr_Ser-Thr"/>
    <property type="match status" value="1"/>
</dbReference>
<dbReference type="AlphaFoldDB" id="A0A7N2M905"/>
<dbReference type="SUPFAM" id="SSF56112">
    <property type="entry name" value="Protein kinase-like (PK-like)"/>
    <property type="match status" value="1"/>
</dbReference>
<keyword evidence="1" id="KW-0547">Nucleotide-binding</keyword>
<dbReference type="EMBL" id="LRBV02000008">
    <property type="status" value="NOT_ANNOTATED_CDS"/>
    <property type="molecule type" value="Genomic_DNA"/>
</dbReference>
<organism evidence="4 5">
    <name type="scientific">Quercus lobata</name>
    <name type="common">Valley oak</name>
    <dbReference type="NCBI Taxonomy" id="97700"/>
    <lineage>
        <taxon>Eukaryota</taxon>
        <taxon>Viridiplantae</taxon>
        <taxon>Streptophyta</taxon>
        <taxon>Embryophyta</taxon>
        <taxon>Tracheophyta</taxon>
        <taxon>Spermatophyta</taxon>
        <taxon>Magnoliopsida</taxon>
        <taxon>eudicotyledons</taxon>
        <taxon>Gunneridae</taxon>
        <taxon>Pentapetalae</taxon>
        <taxon>rosids</taxon>
        <taxon>fabids</taxon>
        <taxon>Fagales</taxon>
        <taxon>Fagaceae</taxon>
        <taxon>Quercus</taxon>
    </lineage>
</organism>
<feature type="domain" description="Protein kinase" evidence="3">
    <location>
        <begin position="92"/>
        <end position="404"/>
    </location>
</feature>
<name>A0A7N2M905_QUELO</name>
<dbReference type="FunCoup" id="A0A7N2M905">
    <property type="interactions" value="589"/>
</dbReference>
<dbReference type="PANTHER" id="PTHR27005">
    <property type="entry name" value="WALL-ASSOCIATED RECEPTOR KINASE-LIKE 21"/>
    <property type="match status" value="1"/>
</dbReference>
<dbReference type="InterPro" id="IPR011009">
    <property type="entry name" value="Kinase-like_dom_sf"/>
</dbReference>
<dbReference type="Proteomes" id="UP000594261">
    <property type="component" value="Chromosome 8"/>
</dbReference>
<dbReference type="InParanoid" id="A0A7N2M905"/>
<proteinExistence type="predicted"/>
<evidence type="ECO:0000313" key="5">
    <source>
        <dbReference type="Proteomes" id="UP000594261"/>
    </source>
</evidence>
<keyword evidence="5" id="KW-1185">Reference proteome</keyword>
<dbReference type="InterPro" id="IPR001245">
    <property type="entry name" value="Ser-Thr/Tyr_kinase_cat_dom"/>
</dbReference>
<keyword evidence="2" id="KW-0067">ATP-binding</keyword>
<protein>
    <recommendedName>
        <fullName evidence="3">Protein kinase domain-containing protein</fullName>
    </recommendedName>
</protein>
<dbReference type="PANTHER" id="PTHR27005:SF543">
    <property type="entry name" value="NON-FUNCTIONAL PSEUDOKINASE ZED1-LIKE"/>
    <property type="match status" value="1"/>
</dbReference>
<dbReference type="EnsemblPlants" id="QL08p004363:mrna">
    <property type="protein sequence ID" value="QL08p004363:mrna"/>
    <property type="gene ID" value="QL08p004363"/>
</dbReference>
<reference evidence="4" key="2">
    <citation type="submission" date="2021-01" db="UniProtKB">
        <authorList>
            <consortium name="EnsemblPlants"/>
        </authorList>
    </citation>
    <scope>IDENTIFICATION</scope>
</reference>
<dbReference type="InterPro" id="IPR045274">
    <property type="entry name" value="WAK-like"/>
</dbReference>
<dbReference type="Gene3D" id="1.10.510.10">
    <property type="entry name" value="Transferase(Phosphotransferase) domain 1"/>
    <property type="match status" value="1"/>
</dbReference>
<evidence type="ECO:0000256" key="2">
    <source>
        <dbReference type="ARBA" id="ARBA00022840"/>
    </source>
</evidence>
<dbReference type="GO" id="GO:0007166">
    <property type="term" value="P:cell surface receptor signaling pathway"/>
    <property type="evidence" value="ECO:0007669"/>
    <property type="project" value="InterPro"/>
</dbReference>
<evidence type="ECO:0000256" key="1">
    <source>
        <dbReference type="ARBA" id="ARBA00022741"/>
    </source>
</evidence>
<dbReference type="OMA" id="KLSDFWF"/>
<dbReference type="GO" id="GO:0005886">
    <property type="term" value="C:plasma membrane"/>
    <property type="evidence" value="ECO:0007669"/>
    <property type="project" value="TreeGrafter"/>
</dbReference>
<reference evidence="4 5" key="1">
    <citation type="journal article" date="2016" name="G3 (Bethesda)">
        <title>First Draft Assembly and Annotation of the Genome of a California Endemic Oak Quercus lobata Nee (Fagaceae).</title>
        <authorList>
            <person name="Sork V.L."/>
            <person name="Fitz-Gibbon S.T."/>
            <person name="Puiu D."/>
            <person name="Crepeau M."/>
            <person name="Gugger P.F."/>
            <person name="Sherman R."/>
            <person name="Stevens K."/>
            <person name="Langley C.H."/>
            <person name="Pellegrini M."/>
            <person name="Salzberg S.L."/>
        </authorList>
    </citation>
    <scope>NUCLEOTIDE SEQUENCE [LARGE SCALE GENOMIC DNA]</scope>
    <source>
        <strain evidence="4 5">cv. SW786</strain>
    </source>
</reference>
<dbReference type="GO" id="GO:0005524">
    <property type="term" value="F:ATP binding"/>
    <property type="evidence" value="ECO:0007669"/>
    <property type="project" value="UniProtKB-KW"/>
</dbReference>